<evidence type="ECO:0000313" key="2">
    <source>
        <dbReference type="EMBL" id="VIO88138.1"/>
    </source>
</evidence>
<reference evidence="3" key="1">
    <citation type="journal article" date="2007" name="Science">
        <title>Draft genome of the filarial nematode parasite Brugia malayi.</title>
        <authorList>
            <person name="Ghedin E."/>
            <person name="Wang S."/>
            <person name="Spiro D."/>
            <person name="Caler E."/>
            <person name="Zhao Q."/>
            <person name="Crabtree J."/>
            <person name="Allen J.E."/>
            <person name="Delcher A.L."/>
            <person name="Guiliano D.B."/>
            <person name="Miranda-Saavedra D."/>
            <person name="Angiuoli S.V."/>
            <person name="Creasy T."/>
            <person name="Amedeo P."/>
            <person name="Haas B."/>
            <person name="El-Sayed N.M."/>
            <person name="Wortman J.R."/>
            <person name="Feldblyum T."/>
            <person name="Tallon L."/>
            <person name="Schatz M."/>
            <person name="Shumway M."/>
            <person name="Koo H."/>
            <person name="Salzberg S.L."/>
            <person name="Schobel S."/>
            <person name="Pertea M."/>
            <person name="Pop M."/>
            <person name="White O."/>
            <person name="Barton G.J."/>
            <person name="Carlow C.K."/>
            <person name="Crawford M.J."/>
            <person name="Daub J."/>
            <person name="Dimmic M.W."/>
            <person name="Estes C.F."/>
            <person name="Foster J.M."/>
            <person name="Ganatra M."/>
            <person name="Gregory W.F."/>
            <person name="Johnson N.M."/>
            <person name="Jin J."/>
            <person name="Komuniecki R."/>
            <person name="Korf I."/>
            <person name="Kumar S."/>
            <person name="Laney S."/>
            <person name="Li B.W."/>
            <person name="Li W."/>
            <person name="Lindblom T.H."/>
            <person name="Lustigman S."/>
            <person name="Ma D."/>
            <person name="Maina C.V."/>
            <person name="Martin D.M."/>
            <person name="McCarter J.P."/>
            <person name="McReynolds L."/>
            <person name="Mitreva M."/>
            <person name="Nutman T.B."/>
            <person name="Parkinson J."/>
            <person name="Peregrin-Alvarez J.M."/>
            <person name="Poole C."/>
            <person name="Ren Q."/>
            <person name="Saunders L."/>
            <person name="Sluder A.E."/>
            <person name="Smith K."/>
            <person name="Stanke M."/>
            <person name="Unnasch T.R."/>
            <person name="Ware J."/>
            <person name="Wei A.D."/>
            <person name="Weil G."/>
            <person name="Williams D.J."/>
            <person name="Zhang Y."/>
            <person name="Williams S.A."/>
            <person name="Fraser-Liggett C."/>
            <person name="Slatko B."/>
            <person name="Blaxter M.L."/>
            <person name="Scott A.L."/>
        </authorList>
    </citation>
    <scope>NUCLEOTIDE SEQUENCE</scope>
    <source>
        <strain evidence="3">FR3</strain>
    </source>
</reference>
<feature type="transmembrane region" description="Helical" evidence="1">
    <location>
        <begin position="20"/>
        <end position="48"/>
    </location>
</feature>
<accession>A0A4E9EV61</accession>
<proteinExistence type="predicted"/>
<dbReference type="Proteomes" id="UP000006672">
    <property type="component" value="Unassembled WGS sequence"/>
</dbReference>
<keyword evidence="1" id="KW-0472">Membrane</keyword>
<reference evidence="2" key="2">
    <citation type="submission" date="2019-04" db="EMBL/GenBank/DDBJ databases">
        <authorList>
            <person name="Howe K."/>
            <person name="Paulini M."/>
            <person name="Williams G."/>
        </authorList>
    </citation>
    <scope>NUCLEOTIDE SEQUENCE [LARGE SCALE GENOMIC DNA]</scope>
    <source>
        <strain evidence="2">FR3</strain>
    </source>
</reference>
<dbReference type="KEGG" id="bmy:BM_BM17987"/>
<dbReference type="OrthoDB" id="5837485at2759"/>
<dbReference type="EMBL" id="CAAKNF010000196">
    <property type="protein sequence ID" value="VIO88138.1"/>
    <property type="molecule type" value="Genomic_DNA"/>
</dbReference>
<dbReference type="RefSeq" id="XP_042930641.1">
    <property type="nucleotide sequence ID" value="XM_043074707.1"/>
</dbReference>
<name>A0A4E9EV61_BRUMA</name>
<keyword evidence="1" id="KW-1133">Transmembrane helix</keyword>
<dbReference type="AlphaFoldDB" id="A0A4E9EV61"/>
<protein>
    <submittedName>
        <fullName evidence="2 4">Uncharacterized protein</fullName>
    </submittedName>
</protein>
<evidence type="ECO:0000256" key="1">
    <source>
        <dbReference type="SAM" id="Phobius"/>
    </source>
</evidence>
<dbReference type="WBParaSite" id="Bm17987.1">
    <property type="protein sequence ID" value="Bm17987.1"/>
    <property type="gene ID" value="WBGene00269129"/>
</dbReference>
<dbReference type="GeneID" id="66059108"/>
<gene>
    <name evidence="2 4" type="primary">Bm17987</name>
    <name evidence="2" type="ORF">BM_BM17987</name>
</gene>
<evidence type="ECO:0000313" key="4">
    <source>
        <dbReference type="WBParaSite" id="Bm17987.1"/>
    </source>
</evidence>
<evidence type="ECO:0000313" key="3">
    <source>
        <dbReference type="Proteomes" id="UP000006672"/>
    </source>
</evidence>
<keyword evidence="1" id="KW-0812">Transmembrane</keyword>
<sequence length="255" mass="30165">MIDRAARSIKRSRTHLAMRFMFRVNPCFYCFGFQCVFALLLIILIALFCKSVSFKIDEFSRLLRENQILNEKKNVMPFIECTYKKTPEFSTVHILYYYDILYSSCGEDDDLYAFISRFYESTSANSQCVNRVDLAPSINITKYQYKILRPKDFLVKCPICGIKSFFGWRETYDKNIGEWRNCARELKTYTRGWPQHARYCDFEDEHDEADFCRLHELLREKLGIKMDESNELDFIDSSDSRKLSRGQTASTINSH</sequence>
<keyword evidence="3" id="KW-1185">Reference proteome</keyword>
<organism evidence="2">
    <name type="scientific">Brugia malayi</name>
    <name type="common">Filarial nematode worm</name>
    <dbReference type="NCBI Taxonomy" id="6279"/>
    <lineage>
        <taxon>Eukaryota</taxon>
        <taxon>Metazoa</taxon>
        <taxon>Ecdysozoa</taxon>
        <taxon>Nematoda</taxon>
        <taxon>Chromadorea</taxon>
        <taxon>Rhabditida</taxon>
        <taxon>Spirurina</taxon>
        <taxon>Spiruromorpha</taxon>
        <taxon>Filarioidea</taxon>
        <taxon>Onchocercidae</taxon>
        <taxon>Brugia</taxon>
    </lineage>
</organism>
<dbReference type="CTD" id="66059108"/>
<reference evidence="4" key="3">
    <citation type="submission" date="2019-12" db="UniProtKB">
        <authorList>
            <consortium name="WormBaseParasite"/>
        </authorList>
    </citation>
    <scope>IDENTIFICATION</scope>
</reference>
<accession>A0A5S6PEZ4</accession>